<evidence type="ECO:0000256" key="5">
    <source>
        <dbReference type="RuleBase" id="RU003877"/>
    </source>
</evidence>
<dbReference type="STRING" id="515618.RIEPE_0026"/>
<dbReference type="InterPro" id="IPR023563">
    <property type="entry name" value="Ribosomal_uL13_CS"/>
</dbReference>
<dbReference type="PANTHER" id="PTHR11545:SF2">
    <property type="entry name" value="LARGE RIBOSOMAL SUBUNIT PROTEIN UL13M"/>
    <property type="match status" value="1"/>
</dbReference>
<dbReference type="SUPFAM" id="SSF52161">
    <property type="entry name" value="Ribosomal protein L13"/>
    <property type="match status" value="1"/>
</dbReference>
<dbReference type="Proteomes" id="UP000001700">
    <property type="component" value="Chromosome"/>
</dbReference>
<dbReference type="InterPro" id="IPR005823">
    <property type="entry name" value="Ribosomal_uL13_bac-type"/>
</dbReference>
<sequence length="134" mass="15616">MIKRNWYIFDVNGKILGRIASCITRYLIGKHKSDYAPYLDIGDYVIVINASKILVTGNKKISKKYYRHTGYIGGIKEITFRDLIDRYPERVIKHAVKGMLPKNKLGKRMYLRMKVYSGSNHRHQVNKPKAIITE</sequence>
<dbReference type="RefSeq" id="WP_013087399.1">
    <property type="nucleotide sequence ID" value="NC_014109.1"/>
</dbReference>
<dbReference type="EMBL" id="CP001085">
    <property type="protein sequence ID" value="ADD79409.1"/>
    <property type="molecule type" value="Genomic_DNA"/>
</dbReference>
<protein>
    <recommendedName>
        <fullName evidence="4">Large ribosomal subunit protein uL13</fullName>
    </recommendedName>
</protein>
<gene>
    <name evidence="4 6 7" type="primary">rplM</name>
    <name evidence="7" type="ordered locus">RIEPE_0026</name>
</gene>
<evidence type="ECO:0000256" key="4">
    <source>
        <dbReference type="HAMAP-Rule" id="MF_01366"/>
    </source>
</evidence>
<dbReference type="PROSITE" id="PS00783">
    <property type="entry name" value="RIBOSOMAL_L13"/>
    <property type="match status" value="1"/>
</dbReference>
<dbReference type="GO" id="GO:0006412">
    <property type="term" value="P:translation"/>
    <property type="evidence" value="ECO:0007669"/>
    <property type="project" value="UniProtKB-UniRule"/>
</dbReference>
<keyword evidence="2 4" id="KW-0689">Ribosomal protein</keyword>
<keyword evidence="3 4" id="KW-0687">Ribonucleoprotein</keyword>
<dbReference type="Pfam" id="PF00572">
    <property type="entry name" value="Ribosomal_L13"/>
    <property type="match status" value="1"/>
</dbReference>
<dbReference type="KEGG" id="rip:RIEPE_0026"/>
<dbReference type="HOGENOM" id="CLU_082184_2_2_6"/>
<dbReference type="PIRSF" id="PIRSF002181">
    <property type="entry name" value="Ribosomal_L13"/>
    <property type="match status" value="1"/>
</dbReference>
<dbReference type="NCBIfam" id="TIGR01066">
    <property type="entry name" value="rplM_bact"/>
    <property type="match status" value="1"/>
</dbReference>
<dbReference type="GO" id="GO:0003735">
    <property type="term" value="F:structural constituent of ribosome"/>
    <property type="evidence" value="ECO:0007669"/>
    <property type="project" value="InterPro"/>
</dbReference>
<dbReference type="Gene3D" id="3.90.1180.10">
    <property type="entry name" value="Ribosomal protein L13"/>
    <property type="match status" value="1"/>
</dbReference>
<dbReference type="GO" id="GO:0003729">
    <property type="term" value="F:mRNA binding"/>
    <property type="evidence" value="ECO:0007669"/>
    <property type="project" value="TreeGrafter"/>
</dbReference>
<keyword evidence="8" id="KW-1185">Reference proteome</keyword>
<evidence type="ECO:0000313" key="8">
    <source>
        <dbReference type="Proteomes" id="UP000001700"/>
    </source>
</evidence>
<name>D4G7J9_RIEPU</name>
<evidence type="ECO:0000256" key="6">
    <source>
        <dbReference type="RuleBase" id="RU003878"/>
    </source>
</evidence>
<dbReference type="InterPro" id="IPR036899">
    <property type="entry name" value="Ribosomal_uL13_sf"/>
</dbReference>
<evidence type="ECO:0000256" key="3">
    <source>
        <dbReference type="ARBA" id="ARBA00023274"/>
    </source>
</evidence>
<dbReference type="CDD" id="cd00392">
    <property type="entry name" value="Ribosomal_L13"/>
    <property type="match status" value="1"/>
</dbReference>
<organism evidence="7 8">
    <name type="scientific">Riesia pediculicola (strain USDA)</name>
    <dbReference type="NCBI Taxonomy" id="515618"/>
    <lineage>
        <taxon>Bacteria</taxon>
        <taxon>Pseudomonadati</taxon>
        <taxon>Pseudomonadota</taxon>
        <taxon>Gammaproteobacteria</taxon>
        <taxon>Enterobacterales</taxon>
        <taxon>Enterobacteriaceae</taxon>
        <taxon>Candidatus Riesia</taxon>
    </lineage>
</organism>
<comment type="function">
    <text evidence="4 6">This protein is one of the early assembly proteins of the 50S ribosomal subunit, although it is not seen to bind rRNA by itself. It is important during the early stages of 50S assembly.</text>
</comment>
<proteinExistence type="inferred from homology"/>
<dbReference type="AlphaFoldDB" id="D4G7J9"/>
<dbReference type="PANTHER" id="PTHR11545">
    <property type="entry name" value="RIBOSOMAL PROTEIN L13"/>
    <property type="match status" value="1"/>
</dbReference>
<dbReference type="OrthoDB" id="9801330at2"/>
<dbReference type="GO" id="GO:0022625">
    <property type="term" value="C:cytosolic large ribosomal subunit"/>
    <property type="evidence" value="ECO:0007669"/>
    <property type="project" value="TreeGrafter"/>
</dbReference>
<evidence type="ECO:0000256" key="2">
    <source>
        <dbReference type="ARBA" id="ARBA00022980"/>
    </source>
</evidence>
<dbReference type="GO" id="GO:0017148">
    <property type="term" value="P:negative regulation of translation"/>
    <property type="evidence" value="ECO:0007669"/>
    <property type="project" value="TreeGrafter"/>
</dbReference>
<comment type="subunit">
    <text evidence="4">Part of the 50S ribosomal subunit.</text>
</comment>
<reference evidence="7" key="1">
    <citation type="submission" date="2008-05" db="EMBL/GenBank/DDBJ databases">
        <title>Genome sequence of Riesia pediculicola USDA.</title>
        <authorList>
            <person name="Kirkness E.F."/>
        </authorList>
    </citation>
    <scope>NUCLEOTIDE SEQUENCE [LARGE SCALE GENOMIC DNA]</scope>
    <source>
        <strain evidence="7">USDA</strain>
    </source>
</reference>
<comment type="similarity">
    <text evidence="1 4 5">Belongs to the universal ribosomal protein uL13 family.</text>
</comment>
<evidence type="ECO:0000256" key="1">
    <source>
        <dbReference type="ARBA" id="ARBA00006227"/>
    </source>
</evidence>
<dbReference type="InterPro" id="IPR005822">
    <property type="entry name" value="Ribosomal_uL13"/>
</dbReference>
<evidence type="ECO:0000313" key="7">
    <source>
        <dbReference type="EMBL" id="ADD79409.1"/>
    </source>
</evidence>
<dbReference type="eggNOG" id="COG0102">
    <property type="taxonomic scope" value="Bacteria"/>
</dbReference>
<accession>D4G7J9</accession>
<dbReference type="HAMAP" id="MF_01366">
    <property type="entry name" value="Ribosomal_uL13"/>
    <property type="match status" value="1"/>
</dbReference>